<dbReference type="Pfam" id="PF08242">
    <property type="entry name" value="Methyltransf_12"/>
    <property type="match status" value="1"/>
</dbReference>
<reference evidence="2 3" key="1">
    <citation type="submission" date="2018-06" db="EMBL/GenBank/DDBJ databases">
        <authorList>
            <person name="Pothier F. J."/>
        </authorList>
    </citation>
    <scope>NUCLEOTIDE SEQUENCE [LARGE SCALE GENOMIC DNA]</scope>
    <source>
        <strain evidence="2 3">CPBF 424</strain>
    </source>
</reference>
<evidence type="ECO:0000259" key="1">
    <source>
        <dbReference type="Pfam" id="PF08242"/>
    </source>
</evidence>
<accession>A0AA46HA03</accession>
<dbReference type="GO" id="GO:0032259">
    <property type="term" value="P:methylation"/>
    <property type="evidence" value="ECO:0007669"/>
    <property type="project" value="UniProtKB-KW"/>
</dbReference>
<dbReference type="InterPro" id="IPR029063">
    <property type="entry name" value="SAM-dependent_MTases_sf"/>
</dbReference>
<dbReference type="AlphaFoldDB" id="A0AA46HA03"/>
<dbReference type="Proteomes" id="UP000254168">
    <property type="component" value="Unassembled WGS sequence"/>
</dbReference>
<protein>
    <submittedName>
        <fullName evidence="2">Class I SAM-dependent methyltransferase</fullName>
    </submittedName>
</protein>
<dbReference type="CDD" id="cd02440">
    <property type="entry name" value="AdoMet_MTases"/>
    <property type="match status" value="1"/>
</dbReference>
<feature type="domain" description="Methyltransferase type 12" evidence="1">
    <location>
        <begin position="68"/>
        <end position="147"/>
    </location>
</feature>
<evidence type="ECO:0000313" key="3">
    <source>
        <dbReference type="Proteomes" id="UP000254168"/>
    </source>
</evidence>
<organism evidence="2 3">
    <name type="scientific">Xanthomonas euroxanthea</name>
    <dbReference type="NCBI Taxonomy" id="2259622"/>
    <lineage>
        <taxon>Bacteria</taxon>
        <taxon>Pseudomonadati</taxon>
        <taxon>Pseudomonadota</taxon>
        <taxon>Gammaproteobacteria</taxon>
        <taxon>Lysobacterales</taxon>
        <taxon>Lysobacteraceae</taxon>
        <taxon>Xanthomonas</taxon>
    </lineage>
</organism>
<dbReference type="Gene3D" id="3.40.50.150">
    <property type="entry name" value="Vaccinia Virus protein VP39"/>
    <property type="match status" value="1"/>
</dbReference>
<dbReference type="EMBL" id="UIHB01000002">
    <property type="protein sequence ID" value="SUZ27626.1"/>
    <property type="molecule type" value="Genomic_DNA"/>
</dbReference>
<keyword evidence="2" id="KW-0489">Methyltransferase</keyword>
<dbReference type="GO" id="GO:0008168">
    <property type="term" value="F:methyltransferase activity"/>
    <property type="evidence" value="ECO:0007669"/>
    <property type="project" value="UniProtKB-KW"/>
</dbReference>
<dbReference type="SUPFAM" id="SSF53335">
    <property type="entry name" value="S-adenosyl-L-methionine-dependent methyltransferases"/>
    <property type="match status" value="1"/>
</dbReference>
<comment type="caution">
    <text evidence="2">The sequence shown here is derived from an EMBL/GenBank/DDBJ whole genome shotgun (WGS) entry which is preliminary data.</text>
</comment>
<name>A0AA46HA03_9XANT</name>
<sequence>MARIFTHPLMRKHLKSMSEPDDKQYDAHYFRRWYRDAGLADPARLRRKVALAVSQAEYYLERPIRSVLDIGCGEAAWRAPLLALRPRLSYLGFDSSAYAVQRYGRSRQIHPARFGDFAWLRPCAPVDLLICSDVLHYVPTREFNQGLPGLAEMCAGVAFLETFAEEDAFEGDHEGFQARPARWYRRRFAGVGFAALGSHCWLSPQLADEASALERG</sequence>
<evidence type="ECO:0000313" key="2">
    <source>
        <dbReference type="EMBL" id="SUZ27626.1"/>
    </source>
</evidence>
<dbReference type="InterPro" id="IPR013217">
    <property type="entry name" value="Methyltransf_12"/>
</dbReference>
<keyword evidence="3" id="KW-1185">Reference proteome</keyword>
<proteinExistence type="predicted"/>
<keyword evidence="2" id="KW-0808">Transferase</keyword>
<gene>
    <name evidence="2" type="ORF">CPBF424_14150</name>
</gene>